<accession>A0A0P7B2V4</accession>
<name>A0A0P7B2V4_9FLAO</name>
<gene>
    <name evidence="3" type="ORF">I595_1115</name>
</gene>
<protein>
    <recommendedName>
        <fullName evidence="2">GIY-YIG domain-containing protein</fullName>
    </recommendedName>
</protein>
<dbReference type="Proteomes" id="UP000050280">
    <property type="component" value="Unassembled WGS sequence"/>
</dbReference>
<comment type="caution">
    <text evidence="3">The sequence shown here is derived from an EMBL/GenBank/DDBJ whole genome shotgun (WGS) entry which is preliminary data.</text>
</comment>
<feature type="domain" description="GIY-YIG" evidence="2">
    <location>
        <begin position="10"/>
        <end position="87"/>
    </location>
</feature>
<dbReference type="InterPro" id="IPR035901">
    <property type="entry name" value="GIY-YIG_endonuc_sf"/>
</dbReference>
<dbReference type="PANTHER" id="PTHR34477:SF1">
    <property type="entry name" value="UPF0213 PROTEIN YHBQ"/>
    <property type="match status" value="1"/>
</dbReference>
<dbReference type="PANTHER" id="PTHR34477">
    <property type="entry name" value="UPF0213 PROTEIN YHBQ"/>
    <property type="match status" value="1"/>
</dbReference>
<dbReference type="STRING" id="1300341.I595_1115"/>
<dbReference type="Gene3D" id="3.40.1440.10">
    <property type="entry name" value="GIY-YIG endonuclease"/>
    <property type="match status" value="1"/>
</dbReference>
<dbReference type="EMBL" id="LDJX01000002">
    <property type="protein sequence ID" value="KPM32689.1"/>
    <property type="molecule type" value="Genomic_DNA"/>
</dbReference>
<evidence type="ECO:0000259" key="2">
    <source>
        <dbReference type="PROSITE" id="PS50164"/>
    </source>
</evidence>
<organism evidence="3 4">
    <name type="scientific">Croceitalea dokdonensis DOKDO 023</name>
    <dbReference type="NCBI Taxonomy" id="1300341"/>
    <lineage>
        <taxon>Bacteria</taxon>
        <taxon>Pseudomonadati</taxon>
        <taxon>Bacteroidota</taxon>
        <taxon>Flavobacteriia</taxon>
        <taxon>Flavobacteriales</taxon>
        <taxon>Flavobacteriaceae</taxon>
        <taxon>Croceitalea</taxon>
    </lineage>
</organism>
<dbReference type="SUPFAM" id="SSF82771">
    <property type="entry name" value="GIY-YIG endonuclease"/>
    <property type="match status" value="1"/>
</dbReference>
<evidence type="ECO:0000313" key="4">
    <source>
        <dbReference type="Proteomes" id="UP000050280"/>
    </source>
</evidence>
<sequence length="103" mass="12375">MRGFLFNILAMHHLYIIYGKKLDRYYVGETPEIALRLAQHNAHYFKRSFTKGAEDWQLVFSKECKDRGDACYLERFIKRMKSRKFVQKVLDRPCILDDILAKR</sequence>
<dbReference type="InterPro" id="IPR000305">
    <property type="entry name" value="GIY-YIG_endonuc"/>
</dbReference>
<evidence type="ECO:0000313" key="3">
    <source>
        <dbReference type="EMBL" id="KPM32689.1"/>
    </source>
</evidence>
<proteinExistence type="inferred from homology"/>
<dbReference type="Pfam" id="PF01541">
    <property type="entry name" value="GIY-YIG"/>
    <property type="match status" value="1"/>
</dbReference>
<dbReference type="PROSITE" id="PS50164">
    <property type="entry name" value="GIY_YIG"/>
    <property type="match status" value="1"/>
</dbReference>
<evidence type="ECO:0000256" key="1">
    <source>
        <dbReference type="ARBA" id="ARBA00007435"/>
    </source>
</evidence>
<reference evidence="3 4" key="1">
    <citation type="submission" date="2015-09" db="EMBL/GenBank/DDBJ databases">
        <title>Genome sequence of the marine flavobacterium Croceitalea dokdonensis DOKDO 023 that contains proton- and sodium-pumping rhodopsins.</title>
        <authorList>
            <person name="Kwon S.-K."/>
            <person name="Lee H.K."/>
            <person name="Kwak M.-J."/>
            <person name="Kim J.F."/>
        </authorList>
    </citation>
    <scope>NUCLEOTIDE SEQUENCE [LARGE SCALE GENOMIC DNA]</scope>
    <source>
        <strain evidence="3 4">DOKDO 023</strain>
    </source>
</reference>
<dbReference type="InterPro" id="IPR050190">
    <property type="entry name" value="UPF0213_domain"/>
</dbReference>
<comment type="similarity">
    <text evidence="1">Belongs to the UPF0213 family.</text>
</comment>
<dbReference type="AlphaFoldDB" id="A0A0P7B2V4"/>
<keyword evidence="4" id="KW-1185">Reference proteome</keyword>